<proteinExistence type="predicted"/>
<gene>
    <name evidence="1" type="ORF">SAMN05421761_1126</name>
</gene>
<accession>A0A1N7NVL0</accession>
<dbReference type="EMBL" id="FTOP01000012">
    <property type="protein sequence ID" value="SIT02332.1"/>
    <property type="molecule type" value="Genomic_DNA"/>
</dbReference>
<evidence type="ECO:0000313" key="2">
    <source>
        <dbReference type="Proteomes" id="UP000186026"/>
    </source>
</evidence>
<name>A0A1N7NVL0_9BACT</name>
<dbReference type="PROSITE" id="PS51257">
    <property type="entry name" value="PROKAR_LIPOPROTEIN"/>
    <property type="match status" value="1"/>
</dbReference>
<evidence type="ECO:0008006" key="3">
    <source>
        <dbReference type="Google" id="ProtNLM"/>
    </source>
</evidence>
<dbReference type="OrthoDB" id="882993at2"/>
<protein>
    <recommendedName>
        <fullName evidence="3">Lipocalin-like domain-containing protein</fullName>
    </recommendedName>
</protein>
<evidence type="ECO:0000313" key="1">
    <source>
        <dbReference type="EMBL" id="SIT02332.1"/>
    </source>
</evidence>
<dbReference type="AlphaFoldDB" id="A0A1N7NVL0"/>
<dbReference type="Proteomes" id="UP000186026">
    <property type="component" value="Unassembled WGS sequence"/>
</dbReference>
<sequence length="150" mass="17173">MKHLFKFALVGFVLILGCNTEDDSPNMLSVLGEWELAEVGFQWQADPDDFELPIDRYQFNQNNTFSRTTESDSGVKNASGTYVIEPATEEDVNALFYITLDYEQGEEMIGNCEGGGYEEGKEYLFINSEKRLRNTWDQCDGPSYIYDKNE</sequence>
<keyword evidence="2" id="KW-1185">Reference proteome</keyword>
<reference evidence="2" key="1">
    <citation type="submission" date="2017-01" db="EMBL/GenBank/DDBJ databases">
        <authorList>
            <person name="Varghese N."/>
            <person name="Submissions S."/>
        </authorList>
    </citation>
    <scope>NUCLEOTIDE SEQUENCE [LARGE SCALE GENOMIC DNA]</scope>
    <source>
        <strain evidence="2">DSM 46698</strain>
    </source>
</reference>
<dbReference type="STRING" id="529505.SAMN05421761_1126"/>
<dbReference type="RefSeq" id="WP_076502129.1">
    <property type="nucleotide sequence ID" value="NZ_FTOP01000012.1"/>
</dbReference>
<organism evidence="1 2">
    <name type="scientific">Belliella pelovolcani</name>
    <dbReference type="NCBI Taxonomy" id="529505"/>
    <lineage>
        <taxon>Bacteria</taxon>
        <taxon>Pseudomonadati</taxon>
        <taxon>Bacteroidota</taxon>
        <taxon>Cytophagia</taxon>
        <taxon>Cytophagales</taxon>
        <taxon>Cyclobacteriaceae</taxon>
        <taxon>Belliella</taxon>
    </lineage>
</organism>